<dbReference type="RefSeq" id="WP_378015908.1">
    <property type="nucleotide sequence ID" value="NZ_JBHSKT010000001.1"/>
</dbReference>
<dbReference type="SUPFAM" id="SSF49299">
    <property type="entry name" value="PKD domain"/>
    <property type="match status" value="1"/>
</dbReference>
<reference evidence="3" key="1">
    <citation type="journal article" date="2019" name="Int. J. Syst. Evol. Microbiol.">
        <title>The Global Catalogue of Microorganisms (GCM) 10K type strain sequencing project: providing services to taxonomists for standard genome sequencing and annotation.</title>
        <authorList>
            <consortium name="The Broad Institute Genomics Platform"/>
            <consortium name="The Broad Institute Genome Sequencing Center for Infectious Disease"/>
            <person name="Wu L."/>
            <person name="Ma J."/>
        </authorList>
    </citation>
    <scope>NUCLEOTIDE SEQUENCE [LARGE SCALE GENOMIC DNA]</scope>
    <source>
        <strain evidence="3">KACC 12602</strain>
    </source>
</reference>
<organism evidence="2 3">
    <name type="scientific">Adhaeribacter terreus</name>
    <dbReference type="NCBI Taxonomy" id="529703"/>
    <lineage>
        <taxon>Bacteria</taxon>
        <taxon>Pseudomonadati</taxon>
        <taxon>Bacteroidota</taxon>
        <taxon>Cytophagia</taxon>
        <taxon>Cytophagales</taxon>
        <taxon>Hymenobacteraceae</taxon>
        <taxon>Adhaeribacter</taxon>
    </lineage>
</organism>
<dbReference type="Pfam" id="PF18911">
    <property type="entry name" value="PKD_4"/>
    <property type="match status" value="1"/>
</dbReference>
<dbReference type="InterPro" id="IPR013783">
    <property type="entry name" value="Ig-like_fold"/>
</dbReference>
<dbReference type="Proteomes" id="UP001596161">
    <property type="component" value="Unassembled WGS sequence"/>
</dbReference>
<dbReference type="InterPro" id="IPR035986">
    <property type="entry name" value="PKD_dom_sf"/>
</dbReference>
<dbReference type="Pfam" id="PF13585">
    <property type="entry name" value="CHU_C"/>
    <property type="match status" value="1"/>
</dbReference>
<feature type="domain" description="PKD" evidence="1">
    <location>
        <begin position="416"/>
        <end position="453"/>
    </location>
</feature>
<evidence type="ECO:0000259" key="1">
    <source>
        <dbReference type="PROSITE" id="PS50093"/>
    </source>
</evidence>
<keyword evidence="3" id="KW-1185">Reference proteome</keyword>
<dbReference type="InterPro" id="IPR000601">
    <property type="entry name" value="PKD_dom"/>
</dbReference>
<dbReference type="PROSITE" id="PS50093">
    <property type="entry name" value="PKD"/>
    <property type="match status" value="1"/>
</dbReference>
<protein>
    <submittedName>
        <fullName evidence="2">Gliding motility-associated C-terminal domain-containing protein</fullName>
    </submittedName>
</protein>
<name>A0ABW0E5E1_9BACT</name>
<dbReference type="InterPro" id="IPR022409">
    <property type="entry name" value="PKD/Chitinase_dom"/>
</dbReference>
<dbReference type="SUPFAM" id="SSF82171">
    <property type="entry name" value="DPP6 N-terminal domain-like"/>
    <property type="match status" value="1"/>
</dbReference>
<sequence>MRTRLSLLPLFLMLTGIFQPLWAQRQTENWFFGNQAALEFSSAKPSSFFSSAMISPEGSATISDKQGNLLFYTDGQTIWNRLHQQMANGTGLLGSNGSTQSALIVPQPGNDSLYYLFTSDENIAGNSTNGIRYNIININANNGLGEVLANSKNLTLTGSGPISEKLAGIHHFNNQDVWVIAHRFQSVGTQDFLAYKVTATGLVTTPVISTMASLPVVSGGGHLKASVSGDKLVATFTDYGIQVFNFDNKTGMVSNPQTIPNLFPRPNSNSYYGAEFSPDGQKLYYTRKDSPFNMQVWQYDLAGGPYAAVNLINNTVTSGLGSFMAMQLANNGKIYVTRHSTTVLYEIANPNVLGNGCNLQAASFFPNNLLASSSMNGFGLPNFIQSYLAPARFNFSGVCAESPTVFSLVNPASADSVNWNFGDPASVTLNTSKQLQPSHTYSLPGTYNVTLTIYSQGFASVFERQVTILNKPLVDLGPDTTICEGQAHTLKSRFPHSPFNERFKWSTGDTSAAISVTQAGIYWLQLNNGKCTTSDTIRVYTKPVPTVDLGDDFFTCGSATLTLDAGNLGATYLWQPGGQTTRTITVNTTGAYKVTVTSDNGCSTSDTKNVSMLGLPGMDLGNDITACEGEIITLRTGIPETAPATFLWNDNTSGREMQVSKSGKYWARISRGGCSYTDTINVTFNYCPPPPQPFIPNIVTPNGDNLNDKLTFINLPEGDWNVRIFNRWGMQVYEKKNYRNEWPETKISHGNYYYIFENQQTGKQFKGWVEISE</sequence>
<evidence type="ECO:0000313" key="3">
    <source>
        <dbReference type="Proteomes" id="UP001596161"/>
    </source>
</evidence>
<dbReference type="CDD" id="cd00146">
    <property type="entry name" value="PKD"/>
    <property type="match status" value="1"/>
</dbReference>
<gene>
    <name evidence="2" type="ORF">ACFPIB_02845</name>
</gene>
<comment type="caution">
    <text evidence="2">The sequence shown here is derived from an EMBL/GenBank/DDBJ whole genome shotgun (WGS) entry which is preliminary data.</text>
</comment>
<dbReference type="EMBL" id="JBHSKT010000001">
    <property type="protein sequence ID" value="MFC5269532.1"/>
    <property type="molecule type" value="Genomic_DNA"/>
</dbReference>
<dbReference type="SMART" id="SM00089">
    <property type="entry name" value="PKD"/>
    <property type="match status" value="2"/>
</dbReference>
<evidence type="ECO:0000313" key="2">
    <source>
        <dbReference type="EMBL" id="MFC5269532.1"/>
    </source>
</evidence>
<accession>A0ABW0E5E1</accession>
<dbReference type="Gene3D" id="2.60.40.10">
    <property type="entry name" value="Immunoglobulins"/>
    <property type="match status" value="1"/>
</dbReference>
<proteinExistence type="predicted"/>